<gene>
    <name evidence="1" type="ORF">SRAS04492_LOCUS6984</name>
</gene>
<evidence type="ECO:0000313" key="1">
    <source>
        <dbReference type="EMBL" id="CAE0235177.1"/>
    </source>
</evidence>
<accession>A0A7S3CR69</accession>
<organism evidence="1">
    <name type="scientific">Strombidium rassoulzadegani</name>
    <dbReference type="NCBI Taxonomy" id="1082188"/>
    <lineage>
        <taxon>Eukaryota</taxon>
        <taxon>Sar</taxon>
        <taxon>Alveolata</taxon>
        <taxon>Ciliophora</taxon>
        <taxon>Intramacronucleata</taxon>
        <taxon>Spirotrichea</taxon>
        <taxon>Oligotrichia</taxon>
        <taxon>Strombidiidae</taxon>
        <taxon>Strombidium</taxon>
    </lineage>
</organism>
<dbReference type="AlphaFoldDB" id="A0A7S3CR69"/>
<name>A0A7S3CR69_9SPIT</name>
<dbReference type="EMBL" id="HBIA01013758">
    <property type="protein sequence ID" value="CAE0235177.1"/>
    <property type="molecule type" value="Transcribed_RNA"/>
</dbReference>
<sequence length="104" mass="11590">MIEGGKDDIKASGFSNELLKKTSSSTYFTEGVNNIEVGMGQISIKDLQQANFKKVLNTNEPTSSSVFAQETIKQVAKDNQIKNWTTIGQHQVNQEDHSFSDDDY</sequence>
<protein>
    <submittedName>
        <fullName evidence="1">Uncharacterized protein</fullName>
    </submittedName>
</protein>
<proteinExistence type="predicted"/>
<reference evidence="1" key="1">
    <citation type="submission" date="2021-01" db="EMBL/GenBank/DDBJ databases">
        <authorList>
            <person name="Corre E."/>
            <person name="Pelletier E."/>
            <person name="Niang G."/>
            <person name="Scheremetjew M."/>
            <person name="Finn R."/>
            <person name="Kale V."/>
            <person name="Holt S."/>
            <person name="Cochrane G."/>
            <person name="Meng A."/>
            <person name="Brown T."/>
            <person name="Cohen L."/>
        </authorList>
    </citation>
    <scope>NUCLEOTIDE SEQUENCE</scope>
    <source>
        <strain evidence="1">Ras09</strain>
    </source>
</reference>